<sequence>MFSVVIKENKTYEFFEMNHSLNMRYCQPVAKFLLIFRGQKYSANFKLTQFSKYRYYSKIQKNRYTKLYSGNDPHKWINVGVNQWTYRIEVKNNMRVVNVTRQKDRTLEHSPKVIRAIEFLMKTKNG</sequence>
<organism evidence="1 2">
    <name type="scientific">Thelohanellus kitauei</name>
    <name type="common">Myxosporean</name>
    <dbReference type="NCBI Taxonomy" id="669202"/>
    <lineage>
        <taxon>Eukaryota</taxon>
        <taxon>Metazoa</taxon>
        <taxon>Cnidaria</taxon>
        <taxon>Myxozoa</taxon>
        <taxon>Myxosporea</taxon>
        <taxon>Bivalvulida</taxon>
        <taxon>Platysporina</taxon>
        <taxon>Myxobolidae</taxon>
        <taxon>Thelohanellus</taxon>
    </lineage>
</organism>
<proteinExistence type="predicted"/>
<gene>
    <name evidence="1" type="ORF">RF11_13023</name>
</gene>
<accession>A0A0C2N759</accession>
<evidence type="ECO:0000313" key="1">
    <source>
        <dbReference type="EMBL" id="KII72125.1"/>
    </source>
</evidence>
<comment type="caution">
    <text evidence="1">The sequence shown here is derived from an EMBL/GenBank/DDBJ whole genome shotgun (WGS) entry which is preliminary data.</text>
</comment>
<dbReference type="AlphaFoldDB" id="A0A0C2N759"/>
<dbReference type="Proteomes" id="UP000031668">
    <property type="component" value="Unassembled WGS sequence"/>
</dbReference>
<keyword evidence="2" id="KW-1185">Reference proteome</keyword>
<evidence type="ECO:0000313" key="2">
    <source>
        <dbReference type="Proteomes" id="UP000031668"/>
    </source>
</evidence>
<name>A0A0C2N759_THEKT</name>
<dbReference type="EMBL" id="JWZT01001384">
    <property type="protein sequence ID" value="KII72125.1"/>
    <property type="molecule type" value="Genomic_DNA"/>
</dbReference>
<reference evidence="1 2" key="1">
    <citation type="journal article" date="2014" name="Genome Biol. Evol.">
        <title>The genome of the myxosporean Thelohanellus kitauei shows adaptations to nutrient acquisition within its fish host.</title>
        <authorList>
            <person name="Yang Y."/>
            <person name="Xiong J."/>
            <person name="Zhou Z."/>
            <person name="Huo F."/>
            <person name="Miao W."/>
            <person name="Ran C."/>
            <person name="Liu Y."/>
            <person name="Zhang J."/>
            <person name="Feng J."/>
            <person name="Wang M."/>
            <person name="Wang M."/>
            <person name="Wang L."/>
            <person name="Yao B."/>
        </authorList>
    </citation>
    <scope>NUCLEOTIDE SEQUENCE [LARGE SCALE GENOMIC DNA]</scope>
    <source>
        <strain evidence="1">Wuqing</strain>
    </source>
</reference>
<protein>
    <submittedName>
        <fullName evidence="1">Uncharacterized protein</fullName>
    </submittedName>
</protein>